<keyword evidence="4" id="KW-0503">Monooxygenase</keyword>
<organism evidence="4 5">
    <name type="scientific">Pseudonocardia zijingensis</name>
    <dbReference type="NCBI Taxonomy" id="153376"/>
    <lineage>
        <taxon>Bacteria</taxon>
        <taxon>Bacillati</taxon>
        <taxon>Actinomycetota</taxon>
        <taxon>Actinomycetes</taxon>
        <taxon>Pseudonocardiales</taxon>
        <taxon>Pseudonocardiaceae</taxon>
        <taxon>Pseudonocardia</taxon>
    </lineage>
</organism>
<protein>
    <submittedName>
        <fullName evidence="4">Nitronate monooxygenase family protein</fullName>
    </submittedName>
</protein>
<dbReference type="Gene3D" id="3.20.20.70">
    <property type="entry name" value="Aldolase class I"/>
    <property type="match status" value="1"/>
</dbReference>
<sequence length="326" mass="34318">MQTRITELLGIEHPVVQGGMQWVATAELAAAVSEAGGLGIISALTQPTPEALAAEIQRCRRLTDRPFGVNLTILPAIDPPPYERYRDVIIAEHVPVVETAGANPADHIAAFRAAGITTIHKCTSVRHALKAQSVGADIVTIDGFECAGHPGEDDVPGLVLLPAAARQLEVPLLACGGFADGRGLMAALALGADGISMGTRFMCTVESPVHPDVKAAIVAASERDTELILRPLRNTSRVASNTVSREVVAVLTDGGTFDDVRELVAGARGRKVYELGDTEHGIWTVGMVQGLIDDIATCRDLLTRIVDEAAVIAHRQLAAFPLSQAG</sequence>
<keyword evidence="5" id="KW-1185">Reference proteome</keyword>
<dbReference type="InterPro" id="IPR013785">
    <property type="entry name" value="Aldolase_TIM"/>
</dbReference>
<comment type="caution">
    <text evidence="4">The sequence shown here is derived from an EMBL/GenBank/DDBJ whole genome shotgun (WGS) entry which is preliminary data.</text>
</comment>
<evidence type="ECO:0000313" key="4">
    <source>
        <dbReference type="EMBL" id="GAA0936300.1"/>
    </source>
</evidence>
<dbReference type="GO" id="GO:0004497">
    <property type="term" value="F:monooxygenase activity"/>
    <property type="evidence" value="ECO:0007669"/>
    <property type="project" value="UniProtKB-KW"/>
</dbReference>
<dbReference type="SUPFAM" id="SSF51412">
    <property type="entry name" value="Inosine monophosphate dehydrogenase (IMPDH)"/>
    <property type="match status" value="1"/>
</dbReference>
<evidence type="ECO:0000256" key="3">
    <source>
        <dbReference type="ARBA" id="ARBA00023002"/>
    </source>
</evidence>
<dbReference type="Proteomes" id="UP001499967">
    <property type="component" value="Unassembled WGS sequence"/>
</dbReference>
<reference evidence="5" key="1">
    <citation type="journal article" date="2019" name="Int. J. Syst. Evol. Microbiol.">
        <title>The Global Catalogue of Microorganisms (GCM) 10K type strain sequencing project: providing services to taxonomists for standard genome sequencing and annotation.</title>
        <authorList>
            <consortium name="The Broad Institute Genomics Platform"/>
            <consortium name="The Broad Institute Genome Sequencing Center for Infectious Disease"/>
            <person name="Wu L."/>
            <person name="Ma J."/>
        </authorList>
    </citation>
    <scope>NUCLEOTIDE SEQUENCE [LARGE SCALE GENOMIC DNA]</scope>
    <source>
        <strain evidence="5">JCM 11117</strain>
    </source>
</reference>
<evidence type="ECO:0000256" key="2">
    <source>
        <dbReference type="ARBA" id="ARBA00022643"/>
    </source>
</evidence>
<dbReference type="CDD" id="cd04730">
    <property type="entry name" value="NPD_like"/>
    <property type="match status" value="1"/>
</dbReference>
<accession>A0ABP4AJ92</accession>
<evidence type="ECO:0000313" key="5">
    <source>
        <dbReference type="Proteomes" id="UP001499967"/>
    </source>
</evidence>
<evidence type="ECO:0000256" key="1">
    <source>
        <dbReference type="ARBA" id="ARBA00022630"/>
    </source>
</evidence>
<keyword evidence="2" id="KW-0288">FMN</keyword>
<dbReference type="Pfam" id="PF03060">
    <property type="entry name" value="NMO"/>
    <property type="match status" value="1"/>
</dbReference>
<dbReference type="PANTHER" id="PTHR32332">
    <property type="entry name" value="2-NITROPROPANE DIOXYGENASE"/>
    <property type="match status" value="1"/>
</dbReference>
<proteinExistence type="predicted"/>
<dbReference type="PANTHER" id="PTHR32332:SF20">
    <property type="entry name" value="2-NITROPROPANE DIOXYGENASE-LIKE PROTEIN"/>
    <property type="match status" value="1"/>
</dbReference>
<gene>
    <name evidence="4" type="ORF">GCM10009559_28610</name>
</gene>
<dbReference type="InterPro" id="IPR004136">
    <property type="entry name" value="NMO"/>
</dbReference>
<keyword evidence="3" id="KW-0560">Oxidoreductase</keyword>
<dbReference type="EMBL" id="BAAAHP010000075">
    <property type="protein sequence ID" value="GAA0936300.1"/>
    <property type="molecule type" value="Genomic_DNA"/>
</dbReference>
<name>A0ABP4AJ92_9PSEU</name>
<keyword evidence="1" id="KW-0285">Flavoprotein</keyword>